<evidence type="ECO:0000256" key="2">
    <source>
        <dbReference type="ARBA" id="ARBA00007584"/>
    </source>
</evidence>
<keyword evidence="6" id="KW-1185">Reference proteome</keyword>
<dbReference type="PANTHER" id="PTHR12499:SF0">
    <property type="entry name" value="OPTIC ATROPHY 3 PROTEIN"/>
    <property type="match status" value="1"/>
</dbReference>
<comment type="similarity">
    <text evidence="2">Belongs to the OPA3 family.</text>
</comment>
<dbReference type="Proteomes" id="UP000694388">
    <property type="component" value="Unplaced"/>
</dbReference>
<dbReference type="AlphaFoldDB" id="A0A8C4QQI2"/>
<reference evidence="5" key="1">
    <citation type="submission" date="2025-08" db="UniProtKB">
        <authorList>
            <consortium name="Ensembl"/>
        </authorList>
    </citation>
    <scope>IDENTIFICATION</scope>
</reference>
<dbReference type="GO" id="GO:0019216">
    <property type="term" value="P:regulation of lipid metabolic process"/>
    <property type="evidence" value="ECO:0007669"/>
    <property type="project" value="TreeGrafter"/>
</dbReference>
<dbReference type="GeneTree" id="ENSGT00390000009795"/>
<reference evidence="5" key="2">
    <citation type="submission" date="2025-09" db="UniProtKB">
        <authorList>
            <consortium name="Ensembl"/>
        </authorList>
    </citation>
    <scope>IDENTIFICATION</scope>
</reference>
<proteinExistence type="inferred from homology"/>
<protein>
    <submittedName>
        <fullName evidence="5">Outer mitochondrial membrane lipid metabolism regulator OPA3</fullName>
    </submittedName>
</protein>
<evidence type="ECO:0000256" key="1">
    <source>
        <dbReference type="ARBA" id="ARBA00003027"/>
    </source>
</evidence>
<dbReference type="OMA" id="WAEFEGT"/>
<feature type="coiled-coil region" evidence="4">
    <location>
        <begin position="105"/>
        <end position="146"/>
    </location>
</feature>
<evidence type="ECO:0000313" key="6">
    <source>
        <dbReference type="Proteomes" id="UP000694388"/>
    </source>
</evidence>
<comment type="function">
    <text evidence="1">May play some role in mitochondrial processes.</text>
</comment>
<dbReference type="InterPro" id="IPR010754">
    <property type="entry name" value="OPA3-like"/>
</dbReference>
<dbReference type="GO" id="GO:0005739">
    <property type="term" value="C:mitochondrion"/>
    <property type="evidence" value="ECO:0007669"/>
    <property type="project" value="TreeGrafter"/>
</dbReference>
<dbReference type="Pfam" id="PF07047">
    <property type="entry name" value="OPA3"/>
    <property type="match status" value="1"/>
</dbReference>
<organism evidence="5 6">
    <name type="scientific">Eptatretus burgeri</name>
    <name type="common">Inshore hagfish</name>
    <dbReference type="NCBI Taxonomy" id="7764"/>
    <lineage>
        <taxon>Eukaryota</taxon>
        <taxon>Metazoa</taxon>
        <taxon>Chordata</taxon>
        <taxon>Craniata</taxon>
        <taxon>Vertebrata</taxon>
        <taxon>Cyclostomata</taxon>
        <taxon>Myxini</taxon>
        <taxon>Myxiniformes</taxon>
        <taxon>Myxinidae</taxon>
        <taxon>Eptatretinae</taxon>
        <taxon>Eptatretus</taxon>
    </lineage>
</organism>
<evidence type="ECO:0000313" key="5">
    <source>
        <dbReference type="Ensembl" id="ENSEBUP00000017973.1"/>
    </source>
</evidence>
<dbReference type="Ensembl" id="ENSEBUT00000018549.1">
    <property type="protein sequence ID" value="ENSEBUP00000017973.1"/>
    <property type="gene ID" value="ENSEBUG00000011230.1"/>
</dbReference>
<accession>A0A8C4QQI2</accession>
<sequence>MVVGAFPAAKLIVLGIRHLNKPLAANIKAVARKSELFKSIACIWPAQLYHLFEMKAKMRMMGLNASPVNPLNEAAAVELGAELVGEFVIFIGGGACIWFEYSRQSANSQRKEQEKEARMEAMETQLRNLTLAVDELEARMRSSTLNRSEVKFKRDSIFFHLCSTRPQKARLKR</sequence>
<evidence type="ECO:0000256" key="4">
    <source>
        <dbReference type="SAM" id="Coils"/>
    </source>
</evidence>
<name>A0A8C4QQI2_EPTBU</name>
<evidence type="ECO:0000256" key="3">
    <source>
        <dbReference type="ARBA" id="ARBA00023054"/>
    </source>
</evidence>
<dbReference type="PANTHER" id="PTHR12499">
    <property type="entry name" value="OPTIC ATROPHY 3 PROTEIN OPA3"/>
    <property type="match status" value="1"/>
</dbReference>
<keyword evidence="3 4" id="KW-0175">Coiled coil</keyword>